<accession>A0A7T0PBI6</accession>
<sequence length="198" mass="20704">MLAVHARYRGRSTQRAQLVTQSAQALNQLPGVAGFESVGVEDIRSIVDGATELCDVVMALLADGDWAIGIGVCPPSSADAASEADLARVRDCATAALRASARPAQVYAKVASPERRNDAADIAAAFALLGFVLHKRTPEGREATALVRSGLNQNEAAAELGISKQAMSQRLQAAGWNAEMAGWRLAISLLERAANAPA</sequence>
<dbReference type="EMBL" id="CP064954">
    <property type="protein sequence ID" value="QPK80206.1"/>
    <property type="molecule type" value="Genomic_DNA"/>
</dbReference>
<dbReference type="KEGG" id="cliz:G7Y31_05955"/>
<protein>
    <submittedName>
        <fullName evidence="1">MarR family transcriptional regulator</fullName>
    </submittedName>
</protein>
<dbReference type="RefSeq" id="WP_165008093.1">
    <property type="nucleotide sequence ID" value="NZ_CP064954.1"/>
</dbReference>
<name>A0A7T0PBI6_9CORY</name>
<gene>
    <name evidence="1" type="ORF">G7Y31_05955</name>
</gene>
<organism evidence="1 2">
    <name type="scientific">Corynebacterium lizhenjunii</name>
    <dbReference type="NCBI Taxonomy" id="2709394"/>
    <lineage>
        <taxon>Bacteria</taxon>
        <taxon>Bacillati</taxon>
        <taxon>Actinomycetota</taxon>
        <taxon>Actinomycetes</taxon>
        <taxon>Mycobacteriales</taxon>
        <taxon>Corynebacteriaceae</taxon>
        <taxon>Corynebacterium</taxon>
    </lineage>
</organism>
<dbReference type="Proteomes" id="UP000594681">
    <property type="component" value="Chromosome"/>
</dbReference>
<reference evidence="1 2" key="1">
    <citation type="submission" date="2020-11" db="EMBL/GenBank/DDBJ databases">
        <title>Corynebacterium sp. ZJ-599.</title>
        <authorList>
            <person name="Zhou J."/>
        </authorList>
    </citation>
    <scope>NUCLEOTIDE SEQUENCE [LARGE SCALE GENOMIC DNA]</scope>
    <source>
        <strain evidence="1 2">ZJ-599</strain>
    </source>
</reference>
<proteinExistence type="predicted"/>
<evidence type="ECO:0000313" key="1">
    <source>
        <dbReference type="EMBL" id="QPK80206.1"/>
    </source>
</evidence>
<evidence type="ECO:0000313" key="2">
    <source>
        <dbReference type="Proteomes" id="UP000594681"/>
    </source>
</evidence>
<keyword evidence="2" id="KW-1185">Reference proteome</keyword>
<dbReference type="AlphaFoldDB" id="A0A7T0PBI6"/>